<accession>A0A6V7PPX6</accession>
<sequence>MLILARGVMWPKNGSGQARNVGPRGGGLARPCKARPGLASTSVTSPVSCYGPARGHAVGQSQLYQGDNIGKIVEEIRKSVHDQIPNEQAVSKVATIHVVDAKSVGFLKLLCLIFATFASLRLFPPLERTWSFDRGLLEERSSTPFDLEPKLRLLERLAT</sequence>
<evidence type="ECO:0000313" key="1">
    <source>
        <dbReference type="EMBL" id="CAD1832912.1"/>
    </source>
</evidence>
<dbReference type="AlphaFoldDB" id="A0A6V7PPX6"/>
<name>A0A6V7PPX6_ANACO</name>
<gene>
    <name evidence="1" type="ORF">CB5_LOCUS16123</name>
</gene>
<proteinExistence type="predicted"/>
<dbReference type="EMBL" id="LR862150">
    <property type="protein sequence ID" value="CAD1832912.1"/>
    <property type="molecule type" value="Genomic_DNA"/>
</dbReference>
<organism evidence="1">
    <name type="scientific">Ananas comosus var. bracteatus</name>
    <name type="common">red pineapple</name>
    <dbReference type="NCBI Taxonomy" id="296719"/>
    <lineage>
        <taxon>Eukaryota</taxon>
        <taxon>Viridiplantae</taxon>
        <taxon>Streptophyta</taxon>
        <taxon>Embryophyta</taxon>
        <taxon>Tracheophyta</taxon>
        <taxon>Spermatophyta</taxon>
        <taxon>Magnoliopsida</taxon>
        <taxon>Liliopsida</taxon>
        <taxon>Poales</taxon>
        <taxon>Bromeliaceae</taxon>
        <taxon>Bromelioideae</taxon>
        <taxon>Ananas</taxon>
    </lineage>
</organism>
<reference evidence="1" key="1">
    <citation type="submission" date="2020-07" db="EMBL/GenBank/DDBJ databases">
        <authorList>
            <person name="Lin J."/>
        </authorList>
    </citation>
    <scope>NUCLEOTIDE SEQUENCE</scope>
</reference>
<protein>
    <submittedName>
        <fullName evidence="1">Uncharacterized protein</fullName>
    </submittedName>
</protein>